<reference evidence="1" key="1">
    <citation type="submission" date="2020-10" db="EMBL/GenBank/DDBJ databases">
        <title>Connecting structure to function with the recovery of over 1000 high-quality activated sludge metagenome-assembled genomes encoding full-length rRNA genes using long-read sequencing.</title>
        <authorList>
            <person name="Singleton C.M."/>
            <person name="Petriglieri F."/>
            <person name="Kristensen J.M."/>
            <person name="Kirkegaard R.H."/>
            <person name="Michaelsen T.Y."/>
            <person name="Andersen M.H."/>
            <person name="Karst S.M."/>
            <person name="Dueholm M.S."/>
            <person name="Nielsen P.H."/>
            <person name="Albertsen M."/>
        </authorList>
    </citation>
    <scope>NUCLEOTIDE SEQUENCE</scope>
    <source>
        <strain evidence="1">OdNE_18-Q3-R46-58_BAT3C.305</strain>
    </source>
</reference>
<comment type="caution">
    <text evidence="1">The sequence shown here is derived from an EMBL/GenBank/DDBJ whole genome shotgun (WGS) entry which is preliminary data.</text>
</comment>
<dbReference type="AlphaFoldDB" id="A0A9D7LN60"/>
<dbReference type="Proteomes" id="UP000808146">
    <property type="component" value="Unassembled WGS sequence"/>
</dbReference>
<proteinExistence type="predicted"/>
<gene>
    <name evidence="1" type="ORF">IPN75_11060</name>
</gene>
<name>A0A9D7LN60_9RHOO</name>
<dbReference type="EMBL" id="JADKBR010000015">
    <property type="protein sequence ID" value="MBK8890875.1"/>
    <property type="molecule type" value="Genomic_DNA"/>
</dbReference>
<evidence type="ECO:0000313" key="1">
    <source>
        <dbReference type="EMBL" id="MBK8890875.1"/>
    </source>
</evidence>
<dbReference type="SUPFAM" id="SSF56935">
    <property type="entry name" value="Porins"/>
    <property type="match status" value="1"/>
</dbReference>
<sequence>MPLTALYDRPSCFNANFTLGSVAKELIKTIPLRSLCNLMVFYTRSISLNLSVLRNSIFSVLGALLVIAGSAHGAESSNWQPFVSVTPIYQGNGDLDKGGSFSMSGAIVRGGASYDLGGGNRAGVTLSYDYLDYSFSNVSAFGQAPWGNVQRYGVAVPISFALNDGWSLRFSPSADWFKENGASTGDSLVWGATLSGAKQFEGGNRLGLGVGVFSQIEKTSVFPFLVVDWRLGERWRLVNPLASGPTGPAGLELEYRFDGNWAASVGAAYRALRFRLSDTGLVSNGVGEETGVPVFLRVTRNFNDQMALHFYGGVVAGGKLRVENSSGDMVREENFDPAPIVGLSFVGRF</sequence>
<protein>
    <submittedName>
        <fullName evidence="1">Uncharacterized protein</fullName>
    </submittedName>
</protein>
<organism evidence="1 2">
    <name type="scientific">Candidatus Dechloromonas phosphorivorans</name>
    <dbReference type="NCBI Taxonomy" id="2899244"/>
    <lineage>
        <taxon>Bacteria</taxon>
        <taxon>Pseudomonadati</taxon>
        <taxon>Pseudomonadota</taxon>
        <taxon>Betaproteobacteria</taxon>
        <taxon>Rhodocyclales</taxon>
        <taxon>Azonexaceae</taxon>
        <taxon>Dechloromonas</taxon>
    </lineage>
</organism>
<evidence type="ECO:0000313" key="2">
    <source>
        <dbReference type="Proteomes" id="UP000808146"/>
    </source>
</evidence>
<accession>A0A9D7LN60</accession>